<dbReference type="AlphaFoldDB" id="A0AA51RTR3"/>
<dbReference type="KEGG" id="plei:Q9312_00875"/>
<protein>
    <submittedName>
        <fullName evidence="2">Uncharacterized protein</fullName>
    </submittedName>
</protein>
<dbReference type="Proteomes" id="UP001239782">
    <property type="component" value="Chromosome"/>
</dbReference>
<evidence type="ECO:0000256" key="1">
    <source>
        <dbReference type="SAM" id="SignalP"/>
    </source>
</evidence>
<gene>
    <name evidence="2" type="ORF">Q9312_00875</name>
</gene>
<accession>A0AA51RTR3</accession>
<sequence length="112" mass="12384">MKNYFVLVVLIVSLVLPKTVNAVDATGELAEVDFIYTTVGGSVFISLSPNSMPGCYNNRAGYIEQTTPENLKNVLSTFLAAQAGKRQVRVLYNYTTATSGWNMCRIQSVYLY</sequence>
<reference evidence="2 3" key="1">
    <citation type="submission" date="2023-08" db="EMBL/GenBank/DDBJ databases">
        <title>Pleionea litopenaei sp. nov., isolated from stomach of juvenile Litopenaeus vannamei.</title>
        <authorList>
            <person name="Rho A.M."/>
            <person name="Hwang C.Y."/>
        </authorList>
    </citation>
    <scope>NUCLEOTIDE SEQUENCE [LARGE SCALE GENOMIC DNA]</scope>
    <source>
        <strain evidence="2 3">HL-JVS1</strain>
    </source>
</reference>
<name>A0AA51RTR3_9GAMM</name>
<evidence type="ECO:0000313" key="2">
    <source>
        <dbReference type="EMBL" id="WMS87498.1"/>
    </source>
</evidence>
<organism evidence="2 3">
    <name type="scientific">Pleionea litopenaei</name>
    <dbReference type="NCBI Taxonomy" id="3070815"/>
    <lineage>
        <taxon>Bacteria</taxon>
        <taxon>Pseudomonadati</taxon>
        <taxon>Pseudomonadota</taxon>
        <taxon>Gammaproteobacteria</taxon>
        <taxon>Oceanospirillales</taxon>
        <taxon>Pleioneaceae</taxon>
        <taxon>Pleionea</taxon>
    </lineage>
</organism>
<feature type="chain" id="PRO_5041355768" evidence="1">
    <location>
        <begin position="23"/>
        <end position="112"/>
    </location>
</feature>
<dbReference type="EMBL" id="CP133548">
    <property type="protein sequence ID" value="WMS87498.1"/>
    <property type="molecule type" value="Genomic_DNA"/>
</dbReference>
<evidence type="ECO:0000313" key="3">
    <source>
        <dbReference type="Proteomes" id="UP001239782"/>
    </source>
</evidence>
<keyword evidence="1" id="KW-0732">Signal</keyword>
<feature type="signal peptide" evidence="1">
    <location>
        <begin position="1"/>
        <end position="22"/>
    </location>
</feature>
<proteinExistence type="predicted"/>
<keyword evidence="3" id="KW-1185">Reference proteome</keyword>
<dbReference type="RefSeq" id="WP_309202641.1">
    <property type="nucleotide sequence ID" value="NZ_CP133548.1"/>
</dbReference>